<evidence type="ECO:0000256" key="6">
    <source>
        <dbReference type="ARBA" id="ARBA00022691"/>
    </source>
</evidence>
<keyword evidence="6" id="KW-0949">S-adenosyl-L-methionine</keyword>
<proteinExistence type="inferred from homology"/>
<dbReference type="InterPro" id="IPR038546">
    <property type="entry name" value="Hen1_N_sf"/>
</dbReference>
<dbReference type="GO" id="GO:0046872">
    <property type="term" value="F:metal ion binding"/>
    <property type="evidence" value="ECO:0007669"/>
    <property type="project" value="UniProtKB-KW"/>
</dbReference>
<evidence type="ECO:0000256" key="5">
    <source>
        <dbReference type="ARBA" id="ARBA00022679"/>
    </source>
</evidence>
<dbReference type="EMBL" id="FNTD01000004">
    <property type="protein sequence ID" value="SED80102.1"/>
    <property type="molecule type" value="Genomic_DNA"/>
</dbReference>
<dbReference type="PANTHER" id="PTHR21404:SF3">
    <property type="entry name" value="SMALL RNA 2'-O-METHYLTRANSFERASE"/>
    <property type="match status" value="1"/>
</dbReference>
<dbReference type="PANTHER" id="PTHR21404">
    <property type="entry name" value="HEN1"/>
    <property type="match status" value="1"/>
</dbReference>
<dbReference type="Pfam" id="PF12623">
    <property type="entry name" value="Hen1_L"/>
    <property type="match status" value="1"/>
</dbReference>
<dbReference type="AlphaFoldDB" id="A0A1H5DMM0"/>
<dbReference type="GO" id="GO:0031047">
    <property type="term" value="P:regulatory ncRNA-mediated gene silencing"/>
    <property type="evidence" value="ECO:0007669"/>
    <property type="project" value="UniProtKB-KW"/>
</dbReference>
<dbReference type="InterPro" id="IPR026610">
    <property type="entry name" value="Hen1"/>
</dbReference>
<keyword evidence="10" id="KW-0943">RNA-mediated gene silencing</keyword>
<comment type="catalytic activity">
    <reaction evidence="12">
        <text>small RNA 3'-end nucleotide + S-adenosyl-L-methionine = small RNA 3'-end 2'-O-methylnucleotide + S-adenosyl-L-homocysteine + H(+)</text>
        <dbReference type="Rhea" id="RHEA:37887"/>
        <dbReference type="Rhea" id="RHEA-COMP:10415"/>
        <dbReference type="Rhea" id="RHEA-COMP:10416"/>
        <dbReference type="ChEBI" id="CHEBI:15378"/>
        <dbReference type="ChEBI" id="CHEBI:57856"/>
        <dbReference type="ChEBI" id="CHEBI:59789"/>
        <dbReference type="ChEBI" id="CHEBI:74896"/>
        <dbReference type="ChEBI" id="CHEBI:74898"/>
        <dbReference type="EC" id="2.1.1.386"/>
    </reaction>
</comment>
<evidence type="ECO:0000259" key="14">
    <source>
        <dbReference type="Pfam" id="PF12623"/>
    </source>
</evidence>
<evidence type="ECO:0000256" key="1">
    <source>
        <dbReference type="ARBA" id="ARBA00001946"/>
    </source>
</evidence>
<dbReference type="RefSeq" id="WP_070021941.1">
    <property type="nucleotide sequence ID" value="NZ_FNTD01000004.1"/>
</dbReference>
<reference evidence="15 16" key="1">
    <citation type="submission" date="2016-10" db="EMBL/GenBank/DDBJ databases">
        <authorList>
            <person name="de Groot N.N."/>
        </authorList>
    </citation>
    <scope>NUCLEOTIDE SEQUENCE [LARGE SCALE GENOMIC DNA]</scope>
    <source>
        <strain evidence="15 16">DSM 40306</strain>
    </source>
</reference>
<comment type="cofactor">
    <cofactor evidence="1">
        <name>Mg(2+)</name>
        <dbReference type="ChEBI" id="CHEBI:18420"/>
    </cofactor>
</comment>
<dbReference type="Gene3D" id="3.40.50.150">
    <property type="entry name" value="Vaccinia Virus protein VP39"/>
    <property type="match status" value="1"/>
</dbReference>
<dbReference type="Proteomes" id="UP000182375">
    <property type="component" value="Unassembled WGS sequence"/>
</dbReference>
<evidence type="ECO:0000256" key="11">
    <source>
        <dbReference type="ARBA" id="ARBA00035025"/>
    </source>
</evidence>
<evidence type="ECO:0000256" key="9">
    <source>
        <dbReference type="ARBA" id="ARBA00022884"/>
    </source>
</evidence>
<dbReference type="EC" id="2.1.1.386" evidence="11"/>
<feature type="domain" description="Hen1 N-terminal" evidence="14">
    <location>
        <begin position="1"/>
        <end position="249"/>
    </location>
</feature>
<evidence type="ECO:0000256" key="12">
    <source>
        <dbReference type="ARBA" id="ARBA00048418"/>
    </source>
</evidence>
<keyword evidence="7" id="KW-0479">Metal-binding</keyword>
<name>A0A1H5DMM0_9ACTN</name>
<dbReference type="Gene3D" id="3.30.1610.20">
    <property type="entry name" value="Hen1, N-terminal domain"/>
    <property type="match status" value="1"/>
</dbReference>
<dbReference type="InterPro" id="IPR024740">
    <property type="entry name" value="Hen1_N"/>
</dbReference>
<dbReference type="CDD" id="cd02440">
    <property type="entry name" value="AdoMet_MTases"/>
    <property type="match status" value="1"/>
</dbReference>
<evidence type="ECO:0000256" key="8">
    <source>
        <dbReference type="ARBA" id="ARBA00022842"/>
    </source>
</evidence>
<dbReference type="SUPFAM" id="SSF53335">
    <property type="entry name" value="S-adenosyl-L-methionine-dependent methyltransferases"/>
    <property type="match status" value="1"/>
</dbReference>
<evidence type="ECO:0000313" key="16">
    <source>
        <dbReference type="Proteomes" id="UP000182375"/>
    </source>
</evidence>
<dbReference type="NCBIfam" id="TIGR04074">
    <property type="entry name" value="bacter_Hen1"/>
    <property type="match status" value="1"/>
</dbReference>
<dbReference type="GO" id="GO:0003723">
    <property type="term" value="F:RNA binding"/>
    <property type="evidence" value="ECO:0007669"/>
    <property type="project" value="UniProtKB-KW"/>
</dbReference>
<sequence length="487" mass="53618">MFLTISTSGDAAHPATDLGYLLHKHPGKAQRFSTSYGTAHVFYPEADDARCTAALLLETDPVALVRRGKGKGRGGAPDAALAQYVNDRPYAASSLLAVALSGVFSSAMRGVCAARPERAAAPLPLRIEVPAVPARGGAPLVRRLFEPLGWTVGAEPVPLDTEFPQWGDSRYVRLVLESDALTLAEALRHLYVLLPVLDDAKHYWVSADEVDKLLRAGEGWLPGHPEQQLITSRYLSRRWSLTRQAREALELVRLAEADDSEVEEIDNAVGQETEAEEKPTPLAVQRREAIVTALRARGAARVLDLGCGQGQLVQELLKDVRFTEIVGVDVSVRALAIASRRLKLDRMGERQASRVRLVQGSLAYTDKRLKGYDAAVLSEVIEHLDLPRLPALEYAVFGHARPRTVVVTTPNVEYNVRWETLPAGHVRHGDHRFEWTRAEFRSWAAEVAERHGYEVEFRPVGPDDPEVGPPTQLALFTLTTEKEAKAA</sequence>
<evidence type="ECO:0000256" key="4">
    <source>
        <dbReference type="ARBA" id="ARBA00022603"/>
    </source>
</evidence>
<feature type="domain" description="Methyltransferase type 12" evidence="13">
    <location>
        <begin position="303"/>
        <end position="393"/>
    </location>
</feature>
<dbReference type="Pfam" id="PF08242">
    <property type="entry name" value="Methyltransf_12"/>
    <property type="match status" value="1"/>
</dbReference>
<dbReference type="InterPro" id="IPR013217">
    <property type="entry name" value="Methyltransf_12"/>
</dbReference>
<dbReference type="STRING" id="67331.SAMN04490357_5879"/>
<evidence type="ECO:0000259" key="13">
    <source>
        <dbReference type="Pfam" id="PF08242"/>
    </source>
</evidence>
<dbReference type="GO" id="GO:0001510">
    <property type="term" value="P:RNA methylation"/>
    <property type="evidence" value="ECO:0007669"/>
    <property type="project" value="InterPro"/>
</dbReference>
<evidence type="ECO:0000256" key="10">
    <source>
        <dbReference type="ARBA" id="ARBA00023158"/>
    </source>
</evidence>
<keyword evidence="5 15" id="KW-0808">Transferase</keyword>
<dbReference type="InterPro" id="IPR029063">
    <property type="entry name" value="SAM-dependent_MTases_sf"/>
</dbReference>
<accession>A0A1H5DMM0</accession>
<dbReference type="GeneID" id="95514941"/>
<dbReference type="GO" id="GO:0090486">
    <property type="term" value="F:small RNA 2'-O-methyltransferase activity"/>
    <property type="evidence" value="ECO:0007669"/>
    <property type="project" value="UniProtKB-EC"/>
</dbReference>
<evidence type="ECO:0000256" key="7">
    <source>
        <dbReference type="ARBA" id="ARBA00022723"/>
    </source>
</evidence>
<comment type="similarity">
    <text evidence="2">Belongs to the methyltransferase superfamily. HEN1 family.</text>
</comment>
<keyword evidence="4 15" id="KW-0489">Methyltransferase</keyword>
<gene>
    <name evidence="15" type="ORF">SAMN04490357_5879</name>
</gene>
<evidence type="ECO:0000313" key="15">
    <source>
        <dbReference type="EMBL" id="SED80102.1"/>
    </source>
</evidence>
<protein>
    <recommendedName>
        <fullName evidence="3">Small RNA 2'-O-methyltransferase</fullName>
        <ecNumber evidence="11">2.1.1.386</ecNumber>
    </recommendedName>
</protein>
<organism evidence="15 16">
    <name type="scientific">Streptomyces misionensis</name>
    <dbReference type="NCBI Taxonomy" id="67331"/>
    <lineage>
        <taxon>Bacteria</taxon>
        <taxon>Bacillati</taxon>
        <taxon>Actinomycetota</taxon>
        <taxon>Actinomycetes</taxon>
        <taxon>Kitasatosporales</taxon>
        <taxon>Streptomycetaceae</taxon>
        <taxon>Streptomyces</taxon>
    </lineage>
</organism>
<keyword evidence="9" id="KW-0694">RNA-binding</keyword>
<evidence type="ECO:0000256" key="2">
    <source>
        <dbReference type="ARBA" id="ARBA00009026"/>
    </source>
</evidence>
<keyword evidence="8" id="KW-0460">Magnesium</keyword>
<evidence type="ECO:0000256" key="3">
    <source>
        <dbReference type="ARBA" id="ARBA00021330"/>
    </source>
</evidence>
<dbReference type="InterPro" id="IPR024026">
    <property type="entry name" value="3'-RNA_MeTfrase_Hen1_bac"/>
</dbReference>